<proteinExistence type="predicted"/>
<evidence type="ECO:0000313" key="2">
    <source>
        <dbReference type="Proteomes" id="UP000075455"/>
    </source>
</evidence>
<evidence type="ECO:0000313" key="1">
    <source>
        <dbReference type="EMBL" id="KYD07467.1"/>
    </source>
</evidence>
<dbReference type="Proteomes" id="UP000075455">
    <property type="component" value="Unassembled WGS sequence"/>
</dbReference>
<dbReference type="Pfam" id="PF07609">
    <property type="entry name" value="DUF1572"/>
    <property type="match status" value="1"/>
</dbReference>
<dbReference type="AlphaFoldDB" id="A0A150L585"/>
<reference evidence="1 2" key="1">
    <citation type="submission" date="2016-01" db="EMBL/GenBank/DDBJ databases">
        <title>Draft Genome Sequences of Seven Thermophilic Sporeformers Isolated from Foods.</title>
        <authorList>
            <person name="Berendsen E.M."/>
            <person name="Wells-Bennik M.H."/>
            <person name="Krawcyk A.O."/>
            <person name="De Jong A."/>
            <person name="Holsappel S."/>
            <person name="Eijlander R.T."/>
            <person name="Kuipers O.P."/>
        </authorList>
    </citation>
    <scope>NUCLEOTIDE SEQUENCE [LARGE SCALE GENOMIC DNA]</scope>
    <source>
        <strain evidence="1 2">B4119</strain>
    </source>
</reference>
<dbReference type="InterPro" id="IPR034660">
    <property type="entry name" value="DinB/YfiT-like"/>
</dbReference>
<name>A0A150L585_9BACL</name>
<gene>
    <name evidence="1" type="ORF">B4119_1357</name>
</gene>
<dbReference type="EMBL" id="LQYS01000119">
    <property type="protein sequence ID" value="KYD07467.1"/>
    <property type="molecule type" value="Genomic_DNA"/>
</dbReference>
<protein>
    <recommendedName>
        <fullName evidence="3">DUF1572 domain-containing protein</fullName>
    </recommendedName>
</protein>
<dbReference type="eggNOG" id="COG2318">
    <property type="taxonomic scope" value="Bacteria"/>
</dbReference>
<dbReference type="RefSeq" id="WP_061580182.1">
    <property type="nucleotide sequence ID" value="NZ_AP025623.1"/>
</dbReference>
<dbReference type="InterPro" id="IPR011466">
    <property type="entry name" value="DUF1572"/>
</dbReference>
<dbReference type="PATRIC" id="fig|81408.3.peg.1235"/>
<comment type="caution">
    <text evidence="1">The sequence shown here is derived from an EMBL/GenBank/DDBJ whole genome shotgun (WGS) entry which is preliminary data.</text>
</comment>
<dbReference type="SUPFAM" id="SSF109854">
    <property type="entry name" value="DinB/YfiT-like putative metalloenzymes"/>
    <property type="match status" value="1"/>
</dbReference>
<organism evidence="1 2">
    <name type="scientific">Saccharococcus caldoxylosilyticus</name>
    <dbReference type="NCBI Taxonomy" id="81408"/>
    <lineage>
        <taxon>Bacteria</taxon>
        <taxon>Bacillati</taxon>
        <taxon>Bacillota</taxon>
        <taxon>Bacilli</taxon>
        <taxon>Bacillales</taxon>
        <taxon>Anoxybacillaceae</taxon>
        <taxon>Saccharococcus</taxon>
    </lineage>
</organism>
<accession>A0A150L585</accession>
<evidence type="ECO:0008006" key="3">
    <source>
        <dbReference type="Google" id="ProtNLM"/>
    </source>
</evidence>
<dbReference type="Gene3D" id="1.20.120.450">
    <property type="entry name" value="dinb family like domain"/>
    <property type="match status" value="1"/>
</dbReference>
<dbReference type="STRING" id="81408.B4119_1357"/>
<sequence>MSNNQSVASEYLRVIKARFKSMKNIAEKTFEQLDDQDLFWSPNDNSNSIAVIVKHMSGNMVSRWTDFLHSDGEKPYRDRDSEFENTISSSEELYEVWNKGWDVFFKALDTIKEEHLLQIIYIRSEPHTVIEAIERQMYHYSYHIGQIVYIAKQLKSDNWKSLTIPQKKK</sequence>